<gene>
    <name evidence="1" type="ORF">SAMN02799615_00490</name>
</gene>
<organism evidence="1 2">
    <name type="scientific">Dyella marensis</name>
    <dbReference type="NCBI Taxonomy" id="500610"/>
    <lineage>
        <taxon>Bacteria</taxon>
        <taxon>Pseudomonadati</taxon>
        <taxon>Pseudomonadota</taxon>
        <taxon>Gammaproteobacteria</taxon>
        <taxon>Lysobacterales</taxon>
        <taxon>Rhodanobacteraceae</taxon>
        <taxon>Dyella</taxon>
    </lineage>
</organism>
<sequence length="151" mass="16003">MDERLLAAYLATDYRVRLARGGWASIRIGAPLPAALAALTGARPWGFLTAWNPGSSPCPRQHNRQAQRALLAALRELPGTVAIRAGIGVGPDIDGSWREASLFVTGPAVPALDALARRFGQNAYVHGRDASAPALLRRMDNLIDVSGQSPG</sequence>
<dbReference type="InterPro" id="IPR021710">
    <property type="entry name" value="DUF3293"/>
</dbReference>
<name>A0A1I1Y548_9GAMM</name>
<dbReference type="AlphaFoldDB" id="A0A1I1Y548"/>
<protein>
    <recommendedName>
        <fullName evidence="3">DUF3293 domain-containing protein</fullName>
    </recommendedName>
</protein>
<dbReference type="Proteomes" id="UP000199477">
    <property type="component" value="Unassembled WGS sequence"/>
</dbReference>
<evidence type="ECO:0000313" key="1">
    <source>
        <dbReference type="EMBL" id="SFE14529.1"/>
    </source>
</evidence>
<reference evidence="2" key="1">
    <citation type="submission" date="2016-10" db="EMBL/GenBank/DDBJ databases">
        <authorList>
            <person name="Varghese N."/>
            <person name="Submissions S."/>
        </authorList>
    </citation>
    <scope>NUCLEOTIDE SEQUENCE [LARGE SCALE GENOMIC DNA]</scope>
    <source>
        <strain evidence="2">UNC178MFTsu3.1</strain>
    </source>
</reference>
<dbReference type="EMBL" id="FONH01000001">
    <property type="protein sequence ID" value="SFE14529.1"/>
    <property type="molecule type" value="Genomic_DNA"/>
</dbReference>
<proteinExistence type="predicted"/>
<dbReference type="RefSeq" id="WP_026634496.1">
    <property type="nucleotide sequence ID" value="NZ_FONH01000001.1"/>
</dbReference>
<accession>A0A1I1Y548</accession>
<dbReference type="Pfam" id="PF11697">
    <property type="entry name" value="DUF3293"/>
    <property type="match status" value="1"/>
</dbReference>
<evidence type="ECO:0008006" key="3">
    <source>
        <dbReference type="Google" id="ProtNLM"/>
    </source>
</evidence>
<dbReference type="STRING" id="500610.SAMN02799615_00490"/>
<evidence type="ECO:0000313" key="2">
    <source>
        <dbReference type="Proteomes" id="UP000199477"/>
    </source>
</evidence>
<keyword evidence="2" id="KW-1185">Reference proteome</keyword>